<protein>
    <recommendedName>
        <fullName evidence="5">Excalibur calcium-binding domain-containing protein</fullName>
    </recommendedName>
</protein>
<name>A0A1N7HFN5_9RHOB</name>
<evidence type="ECO:0000256" key="1">
    <source>
        <dbReference type="SAM" id="MobiDB-lite"/>
    </source>
</evidence>
<evidence type="ECO:0008006" key="5">
    <source>
        <dbReference type="Google" id="ProtNLM"/>
    </source>
</evidence>
<organism evidence="3 4">
    <name type="scientific">Roseovarius nanhaiticus</name>
    <dbReference type="NCBI Taxonomy" id="573024"/>
    <lineage>
        <taxon>Bacteria</taxon>
        <taxon>Pseudomonadati</taxon>
        <taxon>Pseudomonadota</taxon>
        <taxon>Alphaproteobacteria</taxon>
        <taxon>Rhodobacterales</taxon>
        <taxon>Roseobacteraceae</taxon>
        <taxon>Roseovarius</taxon>
    </lineage>
</organism>
<dbReference type="RefSeq" id="WP_076535023.1">
    <property type="nucleotide sequence ID" value="NZ_FOAC01000002.1"/>
</dbReference>
<dbReference type="OrthoDB" id="7951357at2"/>
<feature type="region of interest" description="Disordered" evidence="1">
    <location>
        <begin position="45"/>
        <end position="73"/>
    </location>
</feature>
<sequence>MKRFLLASAALAALASCGTSIPESGPDMGAGVGFGDYDEYQARREAQLNGTALPPPDAISSEPLDGTGAAGNDADDIAAQTRAALGGEARDTAANSGEPPVYASPDNPAPAITNSQGISIENNFDAVSANRTIQDDAARVAAQRQQYEVASVEALPSRTGGEGPNIVAYALNTTHAPGTQMYRRGGFNKEAKFERACAAYPGPDMAQIDFLSRGGPERDRLGLDPDGDGFACTWDPRPFRRAAGN</sequence>
<evidence type="ECO:0000313" key="4">
    <source>
        <dbReference type="Proteomes" id="UP000186019"/>
    </source>
</evidence>
<evidence type="ECO:0000313" key="3">
    <source>
        <dbReference type="EMBL" id="SIS23679.1"/>
    </source>
</evidence>
<evidence type="ECO:0000256" key="2">
    <source>
        <dbReference type="SAM" id="SignalP"/>
    </source>
</evidence>
<feature type="chain" id="PRO_5012252890" description="Excalibur calcium-binding domain-containing protein" evidence="2">
    <location>
        <begin position="16"/>
        <end position="245"/>
    </location>
</feature>
<dbReference type="STRING" id="573024.SAMN05216208_2389"/>
<proteinExistence type="predicted"/>
<dbReference type="Proteomes" id="UP000186019">
    <property type="component" value="Unassembled WGS sequence"/>
</dbReference>
<feature type="signal peptide" evidence="2">
    <location>
        <begin position="1"/>
        <end position="15"/>
    </location>
</feature>
<dbReference type="AlphaFoldDB" id="A0A1N7HFN5"/>
<keyword evidence="4" id="KW-1185">Reference proteome</keyword>
<dbReference type="EMBL" id="FTNV01000003">
    <property type="protein sequence ID" value="SIS23679.1"/>
    <property type="molecule type" value="Genomic_DNA"/>
</dbReference>
<accession>A0A1N7HFN5</accession>
<keyword evidence="2" id="KW-0732">Signal</keyword>
<reference evidence="4" key="1">
    <citation type="submission" date="2017-01" db="EMBL/GenBank/DDBJ databases">
        <authorList>
            <person name="Varghese N."/>
            <person name="Submissions S."/>
        </authorList>
    </citation>
    <scope>NUCLEOTIDE SEQUENCE [LARGE SCALE GENOMIC DNA]</scope>
    <source>
        <strain evidence="4">DSM 29590</strain>
    </source>
</reference>
<feature type="region of interest" description="Disordered" evidence="1">
    <location>
        <begin position="88"/>
        <end position="115"/>
    </location>
</feature>
<gene>
    <name evidence="3" type="ORF">SAMN05421666_2926</name>
</gene>
<dbReference type="PROSITE" id="PS51257">
    <property type="entry name" value="PROKAR_LIPOPROTEIN"/>
    <property type="match status" value="1"/>
</dbReference>